<dbReference type="EMBL" id="CP090166">
    <property type="protein sequence ID" value="UJO16526.1"/>
    <property type="molecule type" value="Genomic_DNA"/>
</dbReference>
<accession>A0A9Q8LFL7</accession>
<dbReference type="CDD" id="cd12148">
    <property type="entry name" value="fungal_TF_MHR"/>
    <property type="match status" value="1"/>
</dbReference>
<sequence>MGFLTTEASKSGYTGPQSGIAALKLLRSLPSGQHHGHTRLTAVGTTSNTSKISNRQRASIDQYISDYFTYFHPAYSLLHEGLFRARLFGAVAKPRDGSWPLLYNMVIAMGAFAGDLADSDIDWHFYQIARNSIALSVIEKGSLSYVQGLAIMANYLQKRDKPNAGFSLIGIAWSMAMAIGPHRELGTASTTSYIMEQRRRTWWTLFCFVSGAQLTLGRPPASGGHQP</sequence>
<dbReference type="Pfam" id="PF04082">
    <property type="entry name" value="Fungal_trans"/>
    <property type="match status" value="1"/>
</dbReference>
<dbReference type="GeneID" id="71984917"/>
<evidence type="ECO:0000256" key="3">
    <source>
        <dbReference type="ARBA" id="ARBA00023163"/>
    </source>
</evidence>
<name>A0A9Q8LFL7_PASFU</name>
<feature type="domain" description="Xylanolytic transcriptional activator regulatory" evidence="5">
    <location>
        <begin position="65"/>
        <end position="220"/>
    </location>
</feature>
<evidence type="ECO:0000256" key="1">
    <source>
        <dbReference type="ARBA" id="ARBA00023015"/>
    </source>
</evidence>
<gene>
    <name evidence="6" type="ORF">CLAFUR5_05039</name>
</gene>
<dbReference type="GO" id="GO:0000981">
    <property type="term" value="F:DNA-binding transcription factor activity, RNA polymerase II-specific"/>
    <property type="evidence" value="ECO:0007669"/>
    <property type="project" value="TreeGrafter"/>
</dbReference>
<keyword evidence="1" id="KW-0805">Transcription regulation</keyword>
<dbReference type="PANTHER" id="PTHR47424">
    <property type="entry name" value="REGULATORY PROTEIN GAL4"/>
    <property type="match status" value="1"/>
</dbReference>
<protein>
    <submittedName>
        <fullName evidence="6">Regulatory protein GAL4</fullName>
    </submittedName>
</protein>
<evidence type="ECO:0000256" key="2">
    <source>
        <dbReference type="ARBA" id="ARBA00023125"/>
    </source>
</evidence>
<evidence type="ECO:0000313" key="6">
    <source>
        <dbReference type="EMBL" id="UJO16526.1"/>
    </source>
</evidence>
<keyword evidence="7" id="KW-1185">Reference proteome</keyword>
<dbReference type="GO" id="GO:0000435">
    <property type="term" value="P:positive regulation of transcription from RNA polymerase II promoter by galactose"/>
    <property type="evidence" value="ECO:0007669"/>
    <property type="project" value="TreeGrafter"/>
</dbReference>
<evidence type="ECO:0000313" key="7">
    <source>
        <dbReference type="Proteomes" id="UP000756132"/>
    </source>
</evidence>
<dbReference type="AlphaFoldDB" id="A0A9Q8LFL7"/>
<dbReference type="GO" id="GO:0006351">
    <property type="term" value="P:DNA-templated transcription"/>
    <property type="evidence" value="ECO:0007669"/>
    <property type="project" value="InterPro"/>
</dbReference>
<reference evidence="6" key="1">
    <citation type="submission" date="2021-12" db="EMBL/GenBank/DDBJ databases">
        <authorList>
            <person name="Zaccaron A."/>
            <person name="Stergiopoulos I."/>
        </authorList>
    </citation>
    <scope>NUCLEOTIDE SEQUENCE</scope>
    <source>
        <strain evidence="6">Race5_Kim</strain>
    </source>
</reference>
<dbReference type="KEGG" id="ffu:CLAFUR5_05039"/>
<organism evidence="6 7">
    <name type="scientific">Passalora fulva</name>
    <name type="common">Tomato leaf mold</name>
    <name type="synonym">Cladosporium fulvum</name>
    <dbReference type="NCBI Taxonomy" id="5499"/>
    <lineage>
        <taxon>Eukaryota</taxon>
        <taxon>Fungi</taxon>
        <taxon>Dikarya</taxon>
        <taxon>Ascomycota</taxon>
        <taxon>Pezizomycotina</taxon>
        <taxon>Dothideomycetes</taxon>
        <taxon>Dothideomycetidae</taxon>
        <taxon>Mycosphaerellales</taxon>
        <taxon>Mycosphaerellaceae</taxon>
        <taxon>Fulvia</taxon>
    </lineage>
</organism>
<dbReference type="PANTHER" id="PTHR47424:SF3">
    <property type="entry name" value="REGULATORY PROTEIN GAL4"/>
    <property type="match status" value="1"/>
</dbReference>
<dbReference type="GO" id="GO:0005634">
    <property type="term" value="C:nucleus"/>
    <property type="evidence" value="ECO:0007669"/>
    <property type="project" value="TreeGrafter"/>
</dbReference>
<evidence type="ECO:0000259" key="5">
    <source>
        <dbReference type="Pfam" id="PF04082"/>
    </source>
</evidence>
<proteinExistence type="predicted"/>
<dbReference type="GO" id="GO:0000978">
    <property type="term" value="F:RNA polymerase II cis-regulatory region sequence-specific DNA binding"/>
    <property type="evidence" value="ECO:0007669"/>
    <property type="project" value="TreeGrafter"/>
</dbReference>
<keyword evidence="3" id="KW-0804">Transcription</keyword>
<keyword evidence="2" id="KW-0238">DNA-binding</keyword>
<dbReference type="InterPro" id="IPR007219">
    <property type="entry name" value="XnlR_reg_dom"/>
</dbReference>
<dbReference type="GO" id="GO:0008270">
    <property type="term" value="F:zinc ion binding"/>
    <property type="evidence" value="ECO:0007669"/>
    <property type="project" value="InterPro"/>
</dbReference>
<reference evidence="6" key="2">
    <citation type="journal article" date="2022" name="Microb. Genom.">
        <title>A chromosome-scale genome assembly of the tomato pathogen Cladosporium fulvum reveals a compartmentalized genome architecture and the presence of a dispensable chromosome.</title>
        <authorList>
            <person name="Zaccaron A.Z."/>
            <person name="Chen L.H."/>
            <person name="Samaras A."/>
            <person name="Stergiopoulos I."/>
        </authorList>
    </citation>
    <scope>NUCLEOTIDE SEQUENCE</scope>
    <source>
        <strain evidence="6">Race5_Kim</strain>
    </source>
</reference>
<evidence type="ECO:0000256" key="4">
    <source>
        <dbReference type="ARBA" id="ARBA00023242"/>
    </source>
</evidence>
<dbReference type="InterPro" id="IPR051127">
    <property type="entry name" value="Fungal_SecMet_Regulators"/>
</dbReference>
<dbReference type="OrthoDB" id="3627416at2759"/>
<dbReference type="Proteomes" id="UP000756132">
    <property type="component" value="Chromosome 4"/>
</dbReference>
<keyword evidence="4" id="KW-0539">Nucleus</keyword>
<dbReference type="RefSeq" id="XP_047760892.1">
    <property type="nucleotide sequence ID" value="XM_047904187.1"/>
</dbReference>